<comment type="caution">
    <text evidence="1">The sequence shown here is derived from an EMBL/GenBank/DDBJ whole genome shotgun (WGS) entry which is preliminary data.</text>
</comment>
<organism evidence="1 2">
    <name type="scientific">Sinanaerobacter chloroacetimidivorans</name>
    <dbReference type="NCBI Taxonomy" id="2818044"/>
    <lineage>
        <taxon>Bacteria</taxon>
        <taxon>Bacillati</taxon>
        <taxon>Bacillota</taxon>
        <taxon>Clostridia</taxon>
        <taxon>Peptostreptococcales</taxon>
        <taxon>Anaerovoracaceae</taxon>
        <taxon>Sinanaerobacter</taxon>
    </lineage>
</organism>
<protein>
    <submittedName>
        <fullName evidence="1">DUF1836 domain-containing protein</fullName>
    </submittedName>
</protein>
<reference evidence="1" key="2">
    <citation type="submission" date="2021-04" db="EMBL/GenBank/DDBJ databases">
        <authorList>
            <person name="Liu J."/>
        </authorList>
    </citation>
    <scope>NUCLEOTIDE SEQUENCE</scope>
    <source>
        <strain evidence="1">BAD-6</strain>
    </source>
</reference>
<dbReference type="InterPro" id="IPR014975">
    <property type="entry name" value="DUF1836"/>
</dbReference>
<gene>
    <name evidence="1" type="ORF">KCX82_08120</name>
</gene>
<dbReference type="Pfam" id="PF08876">
    <property type="entry name" value="DUF1836"/>
    <property type="match status" value="1"/>
</dbReference>
<name>A0A8J8B136_9FIRM</name>
<reference evidence="1" key="1">
    <citation type="submission" date="2021-04" db="EMBL/GenBank/DDBJ databases">
        <title>Sinoanaerobacter chloroacetimidivorans sp. nov., an obligate anaerobic bacterium isolated from anaerobic sludge.</title>
        <authorList>
            <person name="Bao Y."/>
        </authorList>
    </citation>
    <scope>NUCLEOTIDE SEQUENCE</scope>
    <source>
        <strain evidence="1">BAD-6</strain>
    </source>
</reference>
<keyword evidence="2" id="KW-1185">Reference proteome</keyword>
<proteinExistence type="predicted"/>
<accession>A0A8J8B136</accession>
<dbReference type="Proteomes" id="UP000675664">
    <property type="component" value="Unassembled WGS sequence"/>
</dbReference>
<dbReference type="PANTHER" id="PTHR40056:SF1">
    <property type="entry name" value="DUF1836 DOMAIN-CONTAINING PROTEIN"/>
    <property type="match status" value="1"/>
</dbReference>
<dbReference type="EMBL" id="JAGSND010000004">
    <property type="protein sequence ID" value="MBR0597834.1"/>
    <property type="molecule type" value="Genomic_DNA"/>
</dbReference>
<dbReference type="PANTHER" id="PTHR40056">
    <property type="entry name" value="HYPOTHETICAL CYTOSOLIC PROTEIN"/>
    <property type="match status" value="1"/>
</dbReference>
<evidence type="ECO:0000313" key="2">
    <source>
        <dbReference type="Proteomes" id="UP000675664"/>
    </source>
</evidence>
<evidence type="ECO:0000313" key="1">
    <source>
        <dbReference type="EMBL" id="MBR0597834.1"/>
    </source>
</evidence>
<sequence>MDQLSQLKEKLSKERPASWENLPDIELYKDQVVGYMQRQHTLEPEDAQLTGAMINNYIKSGLLPRASGKKYTKDHLAYLTAICALKQVLSVSETDLLMKAQPEGKDAERFYNEYTMLLDESLKETVDLINESMNREDLARMAFKLAVTSYVQKLLCKKLLDILKI</sequence>
<dbReference type="AlphaFoldDB" id="A0A8J8B136"/>
<dbReference type="RefSeq" id="WP_227017962.1">
    <property type="nucleotide sequence ID" value="NZ_JAGSND010000004.1"/>
</dbReference>